<dbReference type="RefSeq" id="WP_390276351.1">
    <property type="nucleotide sequence ID" value="NZ_JBHRYH010000005.1"/>
</dbReference>
<dbReference type="CDD" id="cd00077">
    <property type="entry name" value="HDc"/>
    <property type="match status" value="1"/>
</dbReference>
<dbReference type="Proteomes" id="UP001595636">
    <property type="component" value="Unassembled WGS sequence"/>
</dbReference>
<feature type="domain" description="HD" evidence="1">
    <location>
        <begin position="27"/>
        <end position="132"/>
    </location>
</feature>
<comment type="caution">
    <text evidence="2">The sequence shown here is derived from an EMBL/GenBank/DDBJ whole genome shotgun (WGS) entry which is preliminary data.</text>
</comment>
<dbReference type="Pfam" id="PF01966">
    <property type="entry name" value="HD"/>
    <property type="match status" value="1"/>
</dbReference>
<dbReference type="SUPFAM" id="SSF109604">
    <property type="entry name" value="HD-domain/PDEase-like"/>
    <property type="match status" value="1"/>
</dbReference>
<evidence type="ECO:0000313" key="2">
    <source>
        <dbReference type="EMBL" id="MFC3624946.1"/>
    </source>
</evidence>
<gene>
    <name evidence="2" type="ORF">ACFOKJ_02160</name>
</gene>
<accession>A0ABV7TPL6</accession>
<dbReference type="SMART" id="SM00471">
    <property type="entry name" value="HDc"/>
    <property type="match status" value="1"/>
</dbReference>
<dbReference type="Gene3D" id="1.10.3210.50">
    <property type="match status" value="1"/>
</dbReference>
<dbReference type="EMBL" id="JBHRYH010000005">
    <property type="protein sequence ID" value="MFC3624946.1"/>
    <property type="molecule type" value="Genomic_DNA"/>
</dbReference>
<dbReference type="PROSITE" id="PS51831">
    <property type="entry name" value="HD"/>
    <property type="match status" value="1"/>
</dbReference>
<evidence type="ECO:0000313" key="3">
    <source>
        <dbReference type="Proteomes" id="UP001595636"/>
    </source>
</evidence>
<dbReference type="PANTHER" id="PTHR33594:SF1">
    <property type="entry name" value="HD_PDEASE DOMAIN-CONTAINING PROTEIN"/>
    <property type="match status" value="1"/>
</dbReference>
<keyword evidence="3" id="KW-1185">Reference proteome</keyword>
<reference evidence="3" key="1">
    <citation type="journal article" date="2019" name="Int. J. Syst. Evol. Microbiol.">
        <title>The Global Catalogue of Microorganisms (GCM) 10K type strain sequencing project: providing services to taxonomists for standard genome sequencing and annotation.</title>
        <authorList>
            <consortium name="The Broad Institute Genomics Platform"/>
            <consortium name="The Broad Institute Genome Sequencing Center for Infectious Disease"/>
            <person name="Wu L."/>
            <person name="Ma J."/>
        </authorList>
    </citation>
    <scope>NUCLEOTIDE SEQUENCE [LARGE SCALE GENOMIC DNA]</scope>
    <source>
        <strain evidence="3">KCTC 42195</strain>
    </source>
</reference>
<dbReference type="PANTHER" id="PTHR33594">
    <property type="entry name" value="SUPERFAMILY HYDROLASE, PUTATIVE (AFU_ORTHOLOGUE AFUA_1G03035)-RELATED"/>
    <property type="match status" value="1"/>
</dbReference>
<proteinExistence type="predicted"/>
<sequence length="214" mass="23347">MTPLLHDWQPRLVELARHHAGDDGAHDLNHLQRVWRTAQQLLARYPQADALVVMAACYLHDLVNLPKNHPERALASRQAAALASRELAALGFPADKLAATAHAIEAHSFSAGITPQTLEAQIVQDADRLDALGAVGLARLFYTAGRMNSQLAHPDDALAASRALDDREYALDHIAVKLATLPASMQTEAGKALGEARLARLYQFRDDFVAEWGD</sequence>
<dbReference type="InterPro" id="IPR006674">
    <property type="entry name" value="HD_domain"/>
</dbReference>
<evidence type="ECO:0000259" key="1">
    <source>
        <dbReference type="PROSITE" id="PS51831"/>
    </source>
</evidence>
<protein>
    <submittedName>
        <fullName evidence="2">HD domain-containing protein</fullName>
    </submittedName>
</protein>
<organism evidence="2 3">
    <name type="scientific">Vogesella amnigena</name>
    <dbReference type="NCBI Taxonomy" id="1507449"/>
    <lineage>
        <taxon>Bacteria</taxon>
        <taxon>Pseudomonadati</taxon>
        <taxon>Pseudomonadota</taxon>
        <taxon>Betaproteobacteria</taxon>
        <taxon>Neisseriales</taxon>
        <taxon>Chromobacteriaceae</taxon>
        <taxon>Vogesella</taxon>
    </lineage>
</organism>
<dbReference type="InterPro" id="IPR003607">
    <property type="entry name" value="HD/PDEase_dom"/>
</dbReference>
<name>A0ABV7TPL6_9NEIS</name>